<dbReference type="PANTHER" id="PTHR30590">
    <property type="entry name" value="INNER MEMBRANE PROTEIN"/>
    <property type="match status" value="1"/>
</dbReference>
<keyword evidence="1" id="KW-1133">Transmembrane helix</keyword>
<organism evidence="3 4">
    <name type="scientific">Gracilibacillus marinus</name>
    <dbReference type="NCBI Taxonomy" id="630535"/>
    <lineage>
        <taxon>Bacteria</taxon>
        <taxon>Bacillati</taxon>
        <taxon>Bacillota</taxon>
        <taxon>Bacilli</taxon>
        <taxon>Bacillales</taxon>
        <taxon>Bacillaceae</taxon>
        <taxon>Gracilibacillus</taxon>
    </lineage>
</organism>
<dbReference type="InterPro" id="IPR052529">
    <property type="entry name" value="Bact_Transport_Assoc"/>
</dbReference>
<dbReference type="InterPro" id="IPR007349">
    <property type="entry name" value="DUF418"/>
</dbReference>
<proteinExistence type="predicted"/>
<comment type="caution">
    <text evidence="3">The sequence shown here is derived from an EMBL/GenBank/DDBJ whole genome shotgun (WGS) entry which is preliminary data.</text>
</comment>
<evidence type="ECO:0000313" key="4">
    <source>
        <dbReference type="Proteomes" id="UP001595880"/>
    </source>
</evidence>
<feature type="transmembrane region" description="Helical" evidence="1">
    <location>
        <begin position="344"/>
        <end position="365"/>
    </location>
</feature>
<sequence length="393" mass="45416">MSEHARPLVENKRLPWIDAARGIAIFGIFLVNIPTFNGPYFLYGNGQNYWGTGEPSIWQMILDIFFQASFYSLFSFLFGFGMQIIWENLEGKNITPNRIMIRRLSLLFLFGFIHAFFIWHGDILLTYSVIGFILLLFFPLKNQTLLITALCILLIPVLLYTGLLYLAQGFMTDADLSNGVAIAQSLQHYGNGSWSDIFKQNLADWFYANNPFNFIFILSNILPIFILGVVVARKKWLHDVTTYRPLLIKALVISFVLFVLFKAGPYAFGNPLWFTLLQDTIGGISSSIFYMLSITLLYPYMTRFFTMFAYVGKMALSNYLLQSIVSVFLFYSIGFRLYGKLGPLETVLVVCVVYVCQLGLSYMWLKRYKRGPMEWMWRSFIYKEKLANKRKVA</sequence>
<feature type="domain" description="DUF418" evidence="2">
    <location>
        <begin position="232"/>
        <end position="383"/>
    </location>
</feature>
<accession>A0ABV8VT13</accession>
<name>A0ABV8VT13_9BACI</name>
<keyword evidence="1" id="KW-0472">Membrane</keyword>
<dbReference type="RefSeq" id="WP_390195803.1">
    <property type="nucleotide sequence ID" value="NZ_JBHSDV010000001.1"/>
</dbReference>
<feature type="transmembrane region" description="Helical" evidence="1">
    <location>
        <begin position="214"/>
        <end position="234"/>
    </location>
</feature>
<gene>
    <name evidence="3" type="ORF">ACFOZ1_03275</name>
</gene>
<feature type="transmembrane region" description="Helical" evidence="1">
    <location>
        <begin position="280"/>
        <end position="298"/>
    </location>
</feature>
<feature type="transmembrane region" description="Helical" evidence="1">
    <location>
        <begin position="106"/>
        <end position="138"/>
    </location>
</feature>
<dbReference type="EMBL" id="JBHSDV010000001">
    <property type="protein sequence ID" value="MFC4386824.1"/>
    <property type="molecule type" value="Genomic_DNA"/>
</dbReference>
<feature type="transmembrane region" description="Helical" evidence="1">
    <location>
        <begin position="319"/>
        <end position="338"/>
    </location>
</feature>
<keyword evidence="4" id="KW-1185">Reference proteome</keyword>
<evidence type="ECO:0000313" key="3">
    <source>
        <dbReference type="EMBL" id="MFC4386824.1"/>
    </source>
</evidence>
<feature type="transmembrane region" description="Helical" evidence="1">
    <location>
        <begin position="64"/>
        <end position="86"/>
    </location>
</feature>
<dbReference type="PANTHER" id="PTHR30590:SF2">
    <property type="entry name" value="INNER MEMBRANE PROTEIN"/>
    <property type="match status" value="1"/>
</dbReference>
<evidence type="ECO:0000259" key="2">
    <source>
        <dbReference type="Pfam" id="PF04235"/>
    </source>
</evidence>
<dbReference type="Pfam" id="PF04235">
    <property type="entry name" value="DUF418"/>
    <property type="match status" value="1"/>
</dbReference>
<feature type="transmembrane region" description="Helical" evidence="1">
    <location>
        <begin position="20"/>
        <end position="43"/>
    </location>
</feature>
<reference evidence="4" key="1">
    <citation type="journal article" date="2019" name="Int. J. Syst. Evol. Microbiol.">
        <title>The Global Catalogue of Microorganisms (GCM) 10K type strain sequencing project: providing services to taxonomists for standard genome sequencing and annotation.</title>
        <authorList>
            <consortium name="The Broad Institute Genomics Platform"/>
            <consortium name="The Broad Institute Genome Sequencing Center for Infectious Disease"/>
            <person name="Wu L."/>
            <person name="Ma J."/>
        </authorList>
    </citation>
    <scope>NUCLEOTIDE SEQUENCE [LARGE SCALE GENOMIC DNA]</scope>
    <source>
        <strain evidence="4">KACC 14058</strain>
    </source>
</reference>
<evidence type="ECO:0000256" key="1">
    <source>
        <dbReference type="SAM" id="Phobius"/>
    </source>
</evidence>
<feature type="transmembrane region" description="Helical" evidence="1">
    <location>
        <begin position="246"/>
        <end position="268"/>
    </location>
</feature>
<feature type="transmembrane region" description="Helical" evidence="1">
    <location>
        <begin position="145"/>
        <end position="167"/>
    </location>
</feature>
<dbReference type="Proteomes" id="UP001595880">
    <property type="component" value="Unassembled WGS sequence"/>
</dbReference>
<protein>
    <submittedName>
        <fullName evidence="3">DUF418 domain-containing protein</fullName>
    </submittedName>
</protein>
<keyword evidence="1" id="KW-0812">Transmembrane</keyword>